<protein>
    <recommendedName>
        <fullName evidence="3">2'-phosphotransferase</fullName>
        <ecNumber evidence="3">2.7.1.160</ecNumber>
    </recommendedName>
</protein>
<proteinExistence type="inferred from homology"/>
<keyword evidence="9" id="KW-1185">Reference proteome</keyword>
<dbReference type="STRING" id="436010.A0A166TDG7"/>
<reference evidence="8 9" key="1">
    <citation type="journal article" date="2016" name="Mol. Biol. Evol.">
        <title>Comparative Genomics of Early-Diverging Mushroom-Forming Fungi Provides Insights into the Origins of Lignocellulose Decay Capabilities.</title>
        <authorList>
            <person name="Nagy L.G."/>
            <person name="Riley R."/>
            <person name="Tritt A."/>
            <person name="Adam C."/>
            <person name="Daum C."/>
            <person name="Floudas D."/>
            <person name="Sun H."/>
            <person name="Yadav J.S."/>
            <person name="Pangilinan J."/>
            <person name="Larsson K.H."/>
            <person name="Matsuura K."/>
            <person name="Barry K."/>
            <person name="Labutti K."/>
            <person name="Kuo R."/>
            <person name="Ohm R.A."/>
            <person name="Bhattacharya S.S."/>
            <person name="Shirouzu T."/>
            <person name="Yoshinaga Y."/>
            <person name="Martin F.M."/>
            <person name="Grigoriev I.V."/>
            <person name="Hibbett D.S."/>
        </authorList>
    </citation>
    <scope>NUCLEOTIDE SEQUENCE [LARGE SCALE GENOMIC DNA]</scope>
    <source>
        <strain evidence="8 9">CBS 109695</strain>
    </source>
</reference>
<name>A0A166TDG7_9AGAM</name>
<dbReference type="AlphaFoldDB" id="A0A166TDG7"/>
<keyword evidence="5" id="KW-0520">NAD</keyword>
<dbReference type="Proteomes" id="UP000076532">
    <property type="component" value="Unassembled WGS sequence"/>
</dbReference>
<evidence type="ECO:0000313" key="9">
    <source>
        <dbReference type="Proteomes" id="UP000076532"/>
    </source>
</evidence>
<gene>
    <name evidence="8" type="ORF">FIBSPDRAFT_814795</name>
</gene>
<evidence type="ECO:0000256" key="6">
    <source>
        <dbReference type="ARBA" id="ARBA00047949"/>
    </source>
</evidence>
<dbReference type="OrthoDB" id="419694at2759"/>
<feature type="compositionally biased region" description="Basic residues" evidence="7">
    <location>
        <begin position="1"/>
        <end position="16"/>
    </location>
</feature>
<evidence type="ECO:0000256" key="7">
    <source>
        <dbReference type="SAM" id="MobiDB-lite"/>
    </source>
</evidence>
<dbReference type="Pfam" id="PF01885">
    <property type="entry name" value="PTS_2-RNA"/>
    <property type="match status" value="1"/>
</dbReference>
<evidence type="ECO:0000256" key="2">
    <source>
        <dbReference type="ARBA" id="ARBA00009836"/>
    </source>
</evidence>
<evidence type="ECO:0000256" key="5">
    <source>
        <dbReference type="ARBA" id="ARBA00023027"/>
    </source>
</evidence>
<dbReference type="PANTHER" id="PTHR12684">
    <property type="entry name" value="PUTATIVE PHOSPHOTRANSFERASE"/>
    <property type="match status" value="1"/>
</dbReference>
<feature type="region of interest" description="Disordered" evidence="7">
    <location>
        <begin position="1"/>
        <end position="27"/>
    </location>
</feature>
<dbReference type="InterPro" id="IPR042081">
    <property type="entry name" value="RNA_2'-PTrans_C"/>
</dbReference>
<dbReference type="Gene3D" id="3.20.170.30">
    <property type="match status" value="1"/>
</dbReference>
<accession>A0A166TDG7</accession>
<dbReference type="EMBL" id="KV417493">
    <property type="protein sequence ID" value="KZP30500.1"/>
    <property type="molecule type" value="Genomic_DNA"/>
</dbReference>
<comment type="similarity">
    <text evidence="2">Belongs to the KptA/TPT1 family.</text>
</comment>
<feature type="compositionally biased region" description="Polar residues" evidence="7">
    <location>
        <begin position="17"/>
        <end position="27"/>
    </location>
</feature>
<sequence length="283" mass="31032">MDPARKQPRHAQKRGSPRNTPETRTSKTMSWILRHGALQEGVPMRGDGFVLVTDLLANARMHDQTFFDIEQVVKNDPKGRYSLIEEGGVWFIRANQGHSIKTIKMELEPLTYAKQVPMAVHGTNTKAWESIQTQGLSRMNRNHIHLAQGVPGDAVISGMRHSAQILIYIDLARALAAGQQFFISANGVVLCEGPIPPRFFARVDGKDRVPLKGWEGEDGAGREARAVLSEGVVVREVLSDVIECAPSVDTAKIDGDGRSAAPAVLEDGKEDALAEQLQTVELK</sequence>
<evidence type="ECO:0000313" key="8">
    <source>
        <dbReference type="EMBL" id="KZP30500.1"/>
    </source>
</evidence>
<dbReference type="InterPro" id="IPR002745">
    <property type="entry name" value="Ptrans_KptA/Tpt1"/>
</dbReference>
<evidence type="ECO:0000256" key="1">
    <source>
        <dbReference type="ARBA" id="ARBA00003343"/>
    </source>
</evidence>
<comment type="catalytic activity">
    <reaction evidence="6">
        <text>2'-phospho-[ligated tRNA] + NAD(+) = mature tRNA + ADP-alpha-D-ribose 1'',2''-cyclic phosphate + nicotinamide</text>
        <dbReference type="Rhea" id="RHEA:23324"/>
        <dbReference type="Rhea" id="RHEA-COMP:11106"/>
        <dbReference type="Rhea" id="RHEA-COMP:11107"/>
        <dbReference type="ChEBI" id="CHEBI:17154"/>
        <dbReference type="ChEBI" id="CHEBI:57540"/>
        <dbReference type="ChEBI" id="CHEBI:76596"/>
        <dbReference type="ChEBI" id="CHEBI:82883"/>
        <dbReference type="ChEBI" id="CHEBI:85027"/>
        <dbReference type="EC" id="2.7.1.160"/>
    </reaction>
</comment>
<dbReference type="Gene3D" id="1.10.10.970">
    <property type="entry name" value="RNA 2'-phosphotransferase, Tpt1/KptA family, N-terminal domain"/>
    <property type="match status" value="1"/>
</dbReference>
<dbReference type="GO" id="GO:0000215">
    <property type="term" value="F:tRNA 2'-phosphotransferase activity"/>
    <property type="evidence" value="ECO:0007669"/>
    <property type="project" value="UniProtKB-EC"/>
</dbReference>
<evidence type="ECO:0000256" key="4">
    <source>
        <dbReference type="ARBA" id="ARBA00022679"/>
    </source>
</evidence>
<dbReference type="EC" id="2.7.1.160" evidence="3"/>
<dbReference type="GO" id="GO:0006388">
    <property type="term" value="P:tRNA splicing, via endonucleolytic cleavage and ligation"/>
    <property type="evidence" value="ECO:0007669"/>
    <property type="project" value="TreeGrafter"/>
</dbReference>
<dbReference type="PANTHER" id="PTHR12684:SF2">
    <property type="entry name" value="TRNA 2'-PHOSPHOTRANSFERASE 1"/>
    <property type="match status" value="1"/>
</dbReference>
<comment type="function">
    <text evidence="1">Catalyzes the last step of tRNA splicing, the transfer of the splice junction 2'-phosphate from ligated tRNA to NAD to produce ADP-ribose 1''-2'' cyclic phosphate.</text>
</comment>
<dbReference type="InterPro" id="IPR042080">
    <property type="entry name" value="RNA_2'-PTrans_N"/>
</dbReference>
<dbReference type="SUPFAM" id="SSF56399">
    <property type="entry name" value="ADP-ribosylation"/>
    <property type="match status" value="1"/>
</dbReference>
<organism evidence="8 9">
    <name type="scientific">Athelia psychrophila</name>
    <dbReference type="NCBI Taxonomy" id="1759441"/>
    <lineage>
        <taxon>Eukaryota</taxon>
        <taxon>Fungi</taxon>
        <taxon>Dikarya</taxon>
        <taxon>Basidiomycota</taxon>
        <taxon>Agaricomycotina</taxon>
        <taxon>Agaricomycetes</taxon>
        <taxon>Agaricomycetidae</taxon>
        <taxon>Atheliales</taxon>
        <taxon>Atheliaceae</taxon>
        <taxon>Athelia</taxon>
    </lineage>
</organism>
<keyword evidence="4" id="KW-0808">Transferase</keyword>
<evidence type="ECO:0000256" key="3">
    <source>
        <dbReference type="ARBA" id="ARBA00012007"/>
    </source>
</evidence>